<evidence type="ECO:0000313" key="3">
    <source>
        <dbReference type="Proteomes" id="UP000799539"/>
    </source>
</evidence>
<keyword evidence="3" id="KW-1185">Reference proteome</keyword>
<name>A0A6A6F5F5_9PEZI</name>
<dbReference type="Proteomes" id="UP000799539">
    <property type="component" value="Unassembled WGS sequence"/>
</dbReference>
<dbReference type="EMBL" id="ML992685">
    <property type="protein sequence ID" value="KAF2209688.1"/>
    <property type="molecule type" value="Genomic_DNA"/>
</dbReference>
<proteinExistence type="predicted"/>
<evidence type="ECO:0000313" key="2">
    <source>
        <dbReference type="EMBL" id="KAF2209688.1"/>
    </source>
</evidence>
<organism evidence="2 3">
    <name type="scientific">Cercospora zeae-maydis SCOH1-5</name>
    <dbReference type="NCBI Taxonomy" id="717836"/>
    <lineage>
        <taxon>Eukaryota</taxon>
        <taxon>Fungi</taxon>
        <taxon>Dikarya</taxon>
        <taxon>Ascomycota</taxon>
        <taxon>Pezizomycotina</taxon>
        <taxon>Dothideomycetes</taxon>
        <taxon>Dothideomycetidae</taxon>
        <taxon>Mycosphaerellales</taxon>
        <taxon>Mycosphaerellaceae</taxon>
        <taxon>Cercospora</taxon>
    </lineage>
</organism>
<protein>
    <submittedName>
        <fullName evidence="2">Uncharacterized protein</fullName>
    </submittedName>
</protein>
<dbReference type="OrthoDB" id="10421767at2759"/>
<accession>A0A6A6F5F5</accession>
<dbReference type="AlphaFoldDB" id="A0A6A6F5F5"/>
<reference evidence="2" key="1">
    <citation type="journal article" date="2020" name="Stud. Mycol.">
        <title>101 Dothideomycetes genomes: a test case for predicting lifestyles and emergence of pathogens.</title>
        <authorList>
            <person name="Haridas S."/>
            <person name="Albert R."/>
            <person name="Binder M."/>
            <person name="Bloem J."/>
            <person name="Labutti K."/>
            <person name="Salamov A."/>
            <person name="Andreopoulos B."/>
            <person name="Baker S."/>
            <person name="Barry K."/>
            <person name="Bills G."/>
            <person name="Bluhm B."/>
            <person name="Cannon C."/>
            <person name="Castanera R."/>
            <person name="Culley D."/>
            <person name="Daum C."/>
            <person name="Ezra D."/>
            <person name="Gonzalez J."/>
            <person name="Henrissat B."/>
            <person name="Kuo A."/>
            <person name="Liang C."/>
            <person name="Lipzen A."/>
            <person name="Lutzoni F."/>
            <person name="Magnuson J."/>
            <person name="Mondo S."/>
            <person name="Nolan M."/>
            <person name="Ohm R."/>
            <person name="Pangilinan J."/>
            <person name="Park H.-J."/>
            <person name="Ramirez L."/>
            <person name="Alfaro M."/>
            <person name="Sun H."/>
            <person name="Tritt A."/>
            <person name="Yoshinaga Y."/>
            <person name="Zwiers L.-H."/>
            <person name="Turgeon B."/>
            <person name="Goodwin S."/>
            <person name="Spatafora J."/>
            <person name="Crous P."/>
            <person name="Grigoriev I."/>
        </authorList>
    </citation>
    <scope>NUCLEOTIDE SEQUENCE</scope>
    <source>
        <strain evidence="2">SCOH1-5</strain>
    </source>
</reference>
<sequence>MDFYLPWHDEFEYAIGQQLTAPVAPRITRPFCRGCNKVFYKLRRAITVPTCTMQHQICFECAQDWFAFHDECPECGHGTDPMYQLRVRTAAPSFGREHPCTQISNPDTYDDEPPFTDMERGFIHPHSVVEICFTDGELTRRSIFLRGRYNAMLSMQGYVTREVQLEMANFDWHAKQYYRLRHDRGAPCWTRRDERMYQEACAYLRHDLMYPMEVHIPYVAPPVDPNVALRNVAGISRNPPPRTPSPSGSPPADIFSMSPEQM</sequence>
<evidence type="ECO:0000256" key="1">
    <source>
        <dbReference type="SAM" id="MobiDB-lite"/>
    </source>
</evidence>
<gene>
    <name evidence="2" type="ORF">CERZMDRAFT_86666</name>
</gene>
<feature type="region of interest" description="Disordered" evidence="1">
    <location>
        <begin position="234"/>
        <end position="262"/>
    </location>
</feature>
<feature type="compositionally biased region" description="Pro residues" evidence="1">
    <location>
        <begin position="238"/>
        <end position="249"/>
    </location>
</feature>